<sequence>MLYSTLRILALSAGVIASAQALEQDHFDTPIHPEWLDGHMPTGTAGDGKIQKDIPSYVLEYAPLVHLAEDEIHWPSVMDEHLVHTKPYVDFKPVPKDEQHPTVWDLGDLNKHDGGLHIYLQSRDDVMTSPAWMLSAHNMPVPPPATPEGNETDSAAPKGEGKRGEKRKKISKIGGRSPAPVVLTVVDKGDGVILAFWFYFYSYNLGNSVFGVGFGDHVGDWEHSVMKFRNGVPETMFLSQHTGGRAYTFGAMEKYGKRPVIYSAKGSHALYATPGIQAYILPFAILHDTTSHGPLWDPALNVMSYHYTSPEDHSDVGDKMVSEPSTSASVTDFTPGILTPSLQNPNAPTSWFYYGGYWGDKGYPSNDPRQYQAPIVGERKFVDGPFGPRFKSIGRHDVCLKKGPCEVSTTIAPRLWLLNWLYNWAWVCGGFLVLVVVGIAGYTVGRHVKWGHTMLVRIRRGRGEKKVLEDVERSPLLSEATSEAEDGAEPSVVALDVEGGRAVTYGTINATVVEGADRAG</sequence>
<evidence type="ECO:0000256" key="1">
    <source>
        <dbReference type="SAM" id="MobiDB-lite"/>
    </source>
</evidence>
<evidence type="ECO:0000256" key="2">
    <source>
        <dbReference type="SAM" id="Phobius"/>
    </source>
</evidence>
<keyword evidence="2" id="KW-0472">Membrane</keyword>
<organism evidence="4 5">
    <name type="scientific">Pseudogymnoascus verrucosus</name>
    <dbReference type="NCBI Taxonomy" id="342668"/>
    <lineage>
        <taxon>Eukaryota</taxon>
        <taxon>Fungi</taxon>
        <taxon>Dikarya</taxon>
        <taxon>Ascomycota</taxon>
        <taxon>Pezizomycotina</taxon>
        <taxon>Leotiomycetes</taxon>
        <taxon>Thelebolales</taxon>
        <taxon>Thelebolaceae</taxon>
        <taxon>Pseudogymnoascus</taxon>
    </lineage>
</organism>
<dbReference type="STRING" id="342668.A0A1B8GNI9"/>
<gene>
    <name evidence="4" type="primary">VPS62</name>
    <name evidence="4" type="ORF">VE01_04372</name>
</gene>
<keyword evidence="2" id="KW-0812">Transmembrane</keyword>
<dbReference type="PANTHER" id="PTHR48172:SF2">
    <property type="entry name" value="VACUOLAR PROTEIN SORTING PROTEIN 62"/>
    <property type="match status" value="1"/>
</dbReference>
<proteinExistence type="predicted"/>
<accession>A0A1B8GNI9</accession>
<keyword evidence="3" id="KW-0732">Signal</keyword>
<evidence type="ECO:0000256" key="3">
    <source>
        <dbReference type="SAM" id="SignalP"/>
    </source>
</evidence>
<feature type="signal peptide" evidence="3">
    <location>
        <begin position="1"/>
        <end position="21"/>
    </location>
</feature>
<dbReference type="AlphaFoldDB" id="A0A1B8GNI9"/>
<dbReference type="Pfam" id="PF06101">
    <property type="entry name" value="Vps62"/>
    <property type="match status" value="1"/>
</dbReference>
<reference evidence="5" key="2">
    <citation type="journal article" date="2018" name="Nat. Commun.">
        <title>Extreme sensitivity to ultraviolet light in the fungal pathogen causing white-nose syndrome of bats.</title>
        <authorList>
            <person name="Palmer J.M."/>
            <person name="Drees K.P."/>
            <person name="Foster J.T."/>
            <person name="Lindner D.L."/>
        </authorList>
    </citation>
    <scope>NUCLEOTIDE SEQUENCE [LARGE SCALE GENOMIC DNA]</scope>
    <source>
        <strain evidence="5">UAMH 10579</strain>
    </source>
</reference>
<dbReference type="InterPro" id="IPR009291">
    <property type="entry name" value="Vps62"/>
</dbReference>
<dbReference type="GeneID" id="28837758"/>
<reference evidence="4 5" key="1">
    <citation type="submission" date="2016-03" db="EMBL/GenBank/DDBJ databases">
        <title>Comparative genomics of Pseudogymnoascus destructans, the fungus causing white-nose syndrome of bats.</title>
        <authorList>
            <person name="Palmer J.M."/>
            <person name="Drees K.P."/>
            <person name="Foster J.T."/>
            <person name="Lindner D.L."/>
        </authorList>
    </citation>
    <scope>NUCLEOTIDE SEQUENCE [LARGE SCALE GENOMIC DNA]</scope>
    <source>
        <strain evidence="4 5">UAMH 10579</strain>
    </source>
</reference>
<feature type="region of interest" description="Disordered" evidence="1">
    <location>
        <begin position="137"/>
        <end position="172"/>
    </location>
</feature>
<feature type="transmembrane region" description="Helical" evidence="2">
    <location>
        <begin position="424"/>
        <end position="444"/>
    </location>
</feature>
<dbReference type="EMBL" id="KV460222">
    <property type="protein sequence ID" value="OBT97368.1"/>
    <property type="molecule type" value="Genomic_DNA"/>
</dbReference>
<evidence type="ECO:0000313" key="4">
    <source>
        <dbReference type="EMBL" id="OBT97368.1"/>
    </source>
</evidence>
<protein>
    <submittedName>
        <fullName evidence="4">Vacuolar protein sorting protein 62</fullName>
    </submittedName>
</protein>
<keyword evidence="2" id="KW-1133">Transmembrane helix</keyword>
<keyword evidence="5" id="KW-1185">Reference proteome</keyword>
<dbReference type="RefSeq" id="XP_018131101.1">
    <property type="nucleotide sequence ID" value="XM_018273846.2"/>
</dbReference>
<dbReference type="Proteomes" id="UP000091956">
    <property type="component" value="Unassembled WGS sequence"/>
</dbReference>
<dbReference type="PANTHER" id="PTHR48172">
    <property type="match status" value="1"/>
</dbReference>
<name>A0A1B8GNI9_9PEZI</name>
<evidence type="ECO:0000313" key="5">
    <source>
        <dbReference type="Proteomes" id="UP000091956"/>
    </source>
</evidence>
<feature type="chain" id="PRO_5008608778" evidence="3">
    <location>
        <begin position="22"/>
        <end position="520"/>
    </location>
</feature>
<dbReference type="OrthoDB" id="188042at2759"/>